<keyword evidence="3" id="KW-0732">Signal</keyword>
<dbReference type="Proteomes" id="UP001610432">
    <property type="component" value="Unassembled WGS sequence"/>
</dbReference>
<dbReference type="InterPro" id="IPR050309">
    <property type="entry name" value="Type-B_Carboxylest/Lipase"/>
</dbReference>
<dbReference type="GeneID" id="98147663"/>
<dbReference type="PROSITE" id="PS00941">
    <property type="entry name" value="CARBOXYLESTERASE_B_2"/>
    <property type="match status" value="1"/>
</dbReference>
<dbReference type="Pfam" id="PF00135">
    <property type="entry name" value="COesterase"/>
    <property type="match status" value="1"/>
</dbReference>
<dbReference type="PROSITE" id="PS00122">
    <property type="entry name" value="CARBOXYLESTERASE_B_1"/>
    <property type="match status" value="1"/>
</dbReference>
<dbReference type="EC" id="3.1.1.-" evidence="3"/>
<evidence type="ECO:0000256" key="1">
    <source>
        <dbReference type="ARBA" id="ARBA00005964"/>
    </source>
</evidence>
<dbReference type="InterPro" id="IPR002018">
    <property type="entry name" value="CarbesteraseB"/>
</dbReference>
<organism evidence="5 6">
    <name type="scientific">Aspergillus lucknowensis</name>
    <dbReference type="NCBI Taxonomy" id="176173"/>
    <lineage>
        <taxon>Eukaryota</taxon>
        <taxon>Fungi</taxon>
        <taxon>Dikarya</taxon>
        <taxon>Ascomycota</taxon>
        <taxon>Pezizomycotina</taxon>
        <taxon>Eurotiomycetes</taxon>
        <taxon>Eurotiomycetidae</taxon>
        <taxon>Eurotiales</taxon>
        <taxon>Aspergillaceae</taxon>
        <taxon>Aspergillus</taxon>
        <taxon>Aspergillus subgen. Nidulantes</taxon>
    </lineage>
</organism>
<protein>
    <recommendedName>
        <fullName evidence="3">Carboxylic ester hydrolase</fullName>
        <ecNumber evidence="3">3.1.1.-</ecNumber>
    </recommendedName>
</protein>
<evidence type="ECO:0000313" key="5">
    <source>
        <dbReference type="EMBL" id="KAL2869050.1"/>
    </source>
</evidence>
<name>A0ABR4LWY7_9EURO</name>
<dbReference type="InterPro" id="IPR019826">
    <property type="entry name" value="Carboxylesterase_B_AS"/>
</dbReference>
<comment type="caution">
    <text evidence="5">The sequence shown here is derived from an EMBL/GenBank/DDBJ whole genome shotgun (WGS) entry which is preliminary data.</text>
</comment>
<reference evidence="5 6" key="1">
    <citation type="submission" date="2024-07" db="EMBL/GenBank/DDBJ databases">
        <title>Section-level genome sequencing and comparative genomics of Aspergillus sections Usti and Cavernicolus.</title>
        <authorList>
            <consortium name="Lawrence Berkeley National Laboratory"/>
            <person name="Nybo J.L."/>
            <person name="Vesth T.C."/>
            <person name="Theobald S."/>
            <person name="Frisvad J.C."/>
            <person name="Larsen T.O."/>
            <person name="Kjaerboelling I."/>
            <person name="Rothschild-Mancinelli K."/>
            <person name="Lyhne E.K."/>
            <person name="Kogle M.E."/>
            <person name="Barry K."/>
            <person name="Clum A."/>
            <person name="Na H."/>
            <person name="Ledsgaard L."/>
            <person name="Lin J."/>
            <person name="Lipzen A."/>
            <person name="Kuo A."/>
            <person name="Riley R."/>
            <person name="Mondo S."/>
            <person name="Labutti K."/>
            <person name="Haridas S."/>
            <person name="Pangalinan J."/>
            <person name="Salamov A.A."/>
            <person name="Simmons B.A."/>
            <person name="Magnuson J.K."/>
            <person name="Chen J."/>
            <person name="Drula E."/>
            <person name="Henrissat B."/>
            <person name="Wiebenga A."/>
            <person name="Lubbers R.J."/>
            <person name="Gomes A.C."/>
            <person name="Macurrencykelacurrency M.R."/>
            <person name="Stajich J."/>
            <person name="Grigoriev I.V."/>
            <person name="Mortensen U.H."/>
            <person name="De Vries R.P."/>
            <person name="Baker S.E."/>
            <person name="Andersen M.R."/>
        </authorList>
    </citation>
    <scope>NUCLEOTIDE SEQUENCE [LARGE SCALE GENOMIC DNA]</scope>
    <source>
        <strain evidence="5 6">CBS 449.75</strain>
    </source>
</reference>
<dbReference type="SUPFAM" id="SSF53474">
    <property type="entry name" value="alpha/beta-Hydrolases"/>
    <property type="match status" value="1"/>
</dbReference>
<dbReference type="InterPro" id="IPR019819">
    <property type="entry name" value="Carboxylesterase_B_CS"/>
</dbReference>
<feature type="domain" description="Carboxylesterase type B" evidence="4">
    <location>
        <begin position="45"/>
        <end position="493"/>
    </location>
</feature>
<dbReference type="InterPro" id="IPR029058">
    <property type="entry name" value="AB_hydrolase_fold"/>
</dbReference>
<feature type="signal peptide" evidence="3">
    <location>
        <begin position="1"/>
        <end position="24"/>
    </location>
</feature>
<proteinExistence type="inferred from homology"/>
<comment type="similarity">
    <text evidence="1 3">Belongs to the type-B carboxylesterase/lipase family.</text>
</comment>
<keyword evidence="2 3" id="KW-0378">Hydrolase</keyword>
<dbReference type="PANTHER" id="PTHR11559">
    <property type="entry name" value="CARBOXYLESTERASE"/>
    <property type="match status" value="1"/>
</dbReference>
<keyword evidence="6" id="KW-1185">Reference proteome</keyword>
<dbReference type="EMBL" id="JBFXLQ010000011">
    <property type="protein sequence ID" value="KAL2869050.1"/>
    <property type="molecule type" value="Genomic_DNA"/>
</dbReference>
<dbReference type="GO" id="GO:0016787">
    <property type="term" value="F:hydrolase activity"/>
    <property type="evidence" value="ECO:0007669"/>
    <property type="project" value="UniProtKB-KW"/>
</dbReference>
<accession>A0ABR4LWY7</accession>
<evidence type="ECO:0000256" key="2">
    <source>
        <dbReference type="ARBA" id="ARBA00022801"/>
    </source>
</evidence>
<gene>
    <name evidence="5" type="ORF">BJX67DRAFT_379528</name>
</gene>
<evidence type="ECO:0000259" key="4">
    <source>
        <dbReference type="Pfam" id="PF00135"/>
    </source>
</evidence>
<dbReference type="RefSeq" id="XP_070888029.1">
    <property type="nucleotide sequence ID" value="XM_071032591.1"/>
</dbReference>
<feature type="chain" id="PRO_5044997438" description="Carboxylic ester hydrolase" evidence="3">
    <location>
        <begin position="25"/>
        <end position="534"/>
    </location>
</feature>
<evidence type="ECO:0000256" key="3">
    <source>
        <dbReference type="RuleBase" id="RU361235"/>
    </source>
</evidence>
<sequence length="534" mass="58474">MASISYFLAVFSLLSVHFYSSALAFTPTPIDLDYAIHAPTYVNSTASGTRVALYNNIRFAYPPTGNLRFRKPRTPPPHEAGIQDGRDRLYKSDCVSSAPAGIPFPGLNGSTWGQEDCLFLNVYVPEGVRPGIDRVPVVHWIYGSAYAFGSKDLMWDGMPLMDHIRSPEDQFIYVASNYRMGLYGWTSAEDEDMDANVGLHDAIAAVEWTQKYISRFGGDPDNITVMGESAGGNMIALMLVAEGLELPFQKAFLSSPAMLPRRNVTTRRRDVFNQVLKAANCTSLECLRNASPSTLVEANKYLLTEVPGESGGASFGPGIGLGPFPDGHFIPDAMTALFEEGRFNKQVRSVISGNMAAEGLQTTPDVSTAAEFATLVRRLLPGATDRTVQRIRDLYPYPDSEIQAVAVDWTTDAVFACNAQAAARAYADRGHRYVFSVPPATHGLDLNYLFYRSQDQTTMAIEALAREFQSKTLDFIRGQNCASGGGVEDWPVYGKGFSTANITERGFVTAVDPWATRKNCDLIFDLIMDPSNGA</sequence>
<evidence type="ECO:0000313" key="6">
    <source>
        <dbReference type="Proteomes" id="UP001610432"/>
    </source>
</evidence>
<dbReference type="Gene3D" id="3.40.50.1820">
    <property type="entry name" value="alpha/beta hydrolase"/>
    <property type="match status" value="1"/>
</dbReference>